<keyword evidence="3" id="KW-1185">Reference proteome</keyword>
<dbReference type="CDD" id="cd00064">
    <property type="entry name" value="FU"/>
    <property type="match status" value="1"/>
</dbReference>
<feature type="transmembrane region" description="Helical" evidence="1">
    <location>
        <begin position="2337"/>
        <end position="2356"/>
    </location>
</feature>
<feature type="transmembrane region" description="Helical" evidence="1">
    <location>
        <begin position="2390"/>
        <end position="2415"/>
    </location>
</feature>
<dbReference type="OMA" id="FCSKEEY"/>
<evidence type="ECO:0000313" key="2">
    <source>
        <dbReference type="EMBL" id="CAD8149375.1"/>
    </source>
</evidence>
<keyword evidence="1" id="KW-0812">Transmembrane</keyword>
<accession>A0A8S1T7Y7</accession>
<keyword evidence="1" id="KW-0472">Membrane</keyword>
<feature type="transmembrane region" description="Helical" evidence="1">
    <location>
        <begin position="2194"/>
        <end position="2222"/>
    </location>
</feature>
<evidence type="ECO:0000313" key="3">
    <source>
        <dbReference type="Proteomes" id="UP000683925"/>
    </source>
</evidence>
<reference evidence="2" key="1">
    <citation type="submission" date="2021-01" db="EMBL/GenBank/DDBJ databases">
        <authorList>
            <consortium name="Genoscope - CEA"/>
            <person name="William W."/>
        </authorList>
    </citation>
    <scope>NUCLEOTIDE SEQUENCE</scope>
</reference>
<evidence type="ECO:0000256" key="1">
    <source>
        <dbReference type="SAM" id="Phobius"/>
    </source>
</evidence>
<name>A0A8S1T7Y7_PAROT</name>
<dbReference type="InterPro" id="IPR006212">
    <property type="entry name" value="Furin_repeat"/>
</dbReference>
<gene>
    <name evidence="2" type="ORF">POCTA_138.1.T0220199</name>
</gene>
<dbReference type="Proteomes" id="UP000683925">
    <property type="component" value="Unassembled WGS sequence"/>
</dbReference>
<keyword evidence="1" id="KW-1133">Transmembrane helix</keyword>
<proteinExistence type="predicted"/>
<protein>
    <recommendedName>
        <fullName evidence="4">Transmembrane protein</fullName>
    </recommendedName>
</protein>
<feature type="transmembrane region" description="Helical" evidence="1">
    <location>
        <begin position="2529"/>
        <end position="2555"/>
    </location>
</feature>
<organism evidence="2 3">
    <name type="scientific">Paramecium octaurelia</name>
    <dbReference type="NCBI Taxonomy" id="43137"/>
    <lineage>
        <taxon>Eukaryota</taxon>
        <taxon>Sar</taxon>
        <taxon>Alveolata</taxon>
        <taxon>Ciliophora</taxon>
        <taxon>Intramacronucleata</taxon>
        <taxon>Oligohymenophorea</taxon>
        <taxon>Peniculida</taxon>
        <taxon>Parameciidae</taxon>
        <taxon>Paramecium</taxon>
    </lineage>
</organism>
<dbReference type="PANTHER" id="PTHR11319:SF35">
    <property type="entry name" value="OUTER MEMBRANE PROTEIN PMPC-RELATED"/>
    <property type="match status" value="1"/>
</dbReference>
<dbReference type="OrthoDB" id="304266at2759"/>
<comment type="caution">
    <text evidence="2">The sequence shown here is derived from an EMBL/GenBank/DDBJ whole genome shotgun (WGS) entry which is preliminary data.</text>
</comment>
<evidence type="ECO:0008006" key="4">
    <source>
        <dbReference type="Google" id="ProtNLM"/>
    </source>
</evidence>
<dbReference type="PANTHER" id="PTHR11319">
    <property type="entry name" value="G PROTEIN-COUPLED RECEPTOR-RELATED"/>
    <property type="match status" value="1"/>
</dbReference>
<feature type="transmembrane region" description="Helical" evidence="1">
    <location>
        <begin position="2243"/>
        <end position="2260"/>
    </location>
</feature>
<feature type="transmembrane region" description="Helical" evidence="1">
    <location>
        <begin position="2302"/>
        <end position="2330"/>
    </location>
</feature>
<feature type="transmembrane region" description="Helical" evidence="1">
    <location>
        <begin position="2466"/>
        <end position="2486"/>
    </location>
</feature>
<dbReference type="EMBL" id="CAJJDP010000022">
    <property type="protein sequence ID" value="CAD8149375.1"/>
    <property type="molecule type" value="Genomic_DNA"/>
</dbReference>
<sequence>MKDSQRCYFLFITQNSYQKRGKLYILLNLTLKMKLWKRSLNSIPIIMKRKIIVGFMSKEWSMEKSLISLSFFDQEFKLILGGSLNSVKNTFQEEYLLSSFPGKMKLILLEKNEIREFYISNLKDCELDFYTLINEYYDYKTQFLQLQIDQEYDTEYLIQVWAQIDNVLAAFQIIQIIRLNVRYQLDLENKIDLTSFQISYISENQKWYYCLQFYSYNYPFILSTTQIQDFTQNYQYEIGSEFLTSWHLIQVSYQNKQINYRMRNYLLNKQLLNQFENVNQFSCSKFTISLGQTTGESFLSGHLINLKYSTCPSNDSNSFYHCHYSCETCFGPNSNHCWSCDITKNRLLNPQTNTCKCKLWYLDLGEVQCHGQSEFNLIETEIYLPKDTRYDEIQPTVQCAFGYFRFLDSCIQCPSASQKGSIQCLECLLYPDTWISKGICYQQSQQLDMDEQNTYRDFTDSASPQSNFYLLVDEELFTCEDCVFCSKEEYLEEQELGLAYCILFPLKHMNQDTYIECIYTDFDYETNKCQPQKVIERRNYGSQKGTCNEFCGYCNFRLCYYCKDTTLYFSDWQGICRACNIENCKYCFSYSLYDLNQVSARKAPFINLASNLEEDYIIGCSLCHQGYIFDFTINQCIKKSLEYPCLNAFINQDNELICTSSSLTAQIIEGALELIGCQAYFSFCVKCVSDNQKMVQCTKCEDGYYLNFKNGICKPCSEIFTHSTKCQMLTSSQDSWKYEVMGFYNKFLPDKIPILLSGQYFIVYYISEECEEGYINFYDNCKIANDKNCLNWLIDVNGMICKTCKSQSKFYQSSSYFDKKCQMCPYPCIICKERALEEITLINPYFIVNEQTKGQTYYCIKNYGSQETYIHQKLGLIQPLTQNGARYVNKITKIFNQNQFSSSEQVRELEMQYLIQKNIYTYEAQYSFLPDEQIINLREQIFSLQNQQFFYDGQNQQYYEKIIQIFNQSQVIIHNLYLINENNILNITSKYGVEVFINNITLSTITSQRTLIEITNITNLTMSYIYINELINSQQSLISIKNFYKQDFQKTNLLFYNITLLNCKFINSVFILIDNYQSYVYQFVINNLRIVNCSFENSSLFTFIQQSNFNKIIIKNISISDSKFINSEFAKIPLSSQIQIQQLKLIKSTITQGILIQSTQSTIFQELLFENVNLLNSTLLLLKGYLSETNFDHLFQKIQIKKISLQGQSPFKIIYRSDYKGQIKIQDIMLEQGDIIQEDSVYDFNKSICFFDFQSQSIQITNFAGLNNRNIQIFCLKNFNQIIIKNCIIKQEQQGLFDHVSNKSINNKGFLFIKDFIEIFLSNIEITNLYMADSSLIYIQSKQDVTFNQSIIVNDFNVSNNVLVKSQLFTLPSLLYIQSEYYCNVQLSRINYEHNLIQYQIEDSQIIAPSLLYIFVKQSKISLISGQFKKNTIINSRNSHIYLNSETITLQSLIVFDINTDQQNTDLNFSNIQIYQQGGLGQLIAKNILIFDLIFQNMMAHQGACLLMVLLEKSRVLIENVVIQNAISWNNMSINSFGGSFYIDATNSELDLLVRNISVTLSISKDSGGFIYLLPSQISNKLKILNSNFINTFSQEQSLVSFLCDFYLSDNTFEFQNNTISIEESFYNRILQMNFQSPNSSQSGLIVVSNSKISIDSVLITGSYSVSIFSLSFIHYLRLTNIQINQATSFGAAFISISNEQKYQLAYKTQSSLILREIDINNCQNVIQQTKGSFLDIRMVAQITSRIQLYNLKIIQNNCSNCYNGLINLQFTEYTKSINFNQVLFFKNDCGLQSCLSATPTGTYQTTSIKLNQGLFIQNQGSMNGSLNLQASYLDLQNIKFIENTASKGGGYYSQYYQELQTKNLYFIANKANIGGAIFLNSTKLQTSCFSQIYLIDNKGKFAIDNLQELPLQIMLSIFQTNIETICLGGKYQPNLKKFLNENFVYLPSGQKIGQYQLYSKEQQNYQNYNIQLKFYFVNNLEEKVLLFENETSSCTINQVYFIGEQQQNGKYNDFVVEYDQEDQSFNFENLTIIFDPYSNQDSYLNLQMTCVIQLKEVIKFQLNVKTFPCQVGEYYYESQCLQCEAKRGYYSLEPKASYCLKIDPKMISKNTINQIELYPRYWRPSSKSSLISFCIRKPENCLGGWETGDDSCQLGSIGGLCEECDIYNIRGFGQYYQNSSYKCQYCQNFIGKAAISIVITIITLLSTYLTVNSAQLLFMNFKRLKYTTVHYKIIFRQGQDQSAALIKMIVNYFQILIGIKSFQVQMYSNIIDFLNPFSNPVGSSLYSYDCFYSQQSNVPVIYINLMINLLIPIFYYLLFITIYLVVILFKKAKLSITIYFTAILYLLFYTQPQIINELGSLAAKRKISGITYINKNVQYLYSTQTHKNWMTFCIIPLLIFEGAILPLIILLKLIKIRKHFNSDRFRKIWGYIFNDYQESCYYWEIFRIFQRQIIILTLNFNEEQIITKGCIMFIILLFYFTAVFIQKPYNVKSLNGFELDSICLCEIIIVISCLKYQTQINQITTMDFLLEIIFIIFFIFLLLKVSIKLIIIYYHKYIERFDNIKRFIQYQFPGLTQKKSIISKFLNSKKNQRNQIQQRFLQAFTNLKHLKTHSSKLSQSNHQIKMSNIQNDHTLQLSCQFTNNNEKNENGFVKADDFSQCQDIVL</sequence>